<dbReference type="PANTHER" id="PTHR46652:SF3">
    <property type="entry name" value="LEUCINE-RICH REPEAT-CONTAINING PROTEIN 9"/>
    <property type="match status" value="1"/>
</dbReference>
<feature type="region of interest" description="Disordered" evidence="3">
    <location>
        <begin position="1412"/>
        <end position="1449"/>
    </location>
</feature>
<dbReference type="InterPro" id="IPR001611">
    <property type="entry name" value="Leu-rich_rpt"/>
</dbReference>
<dbReference type="SUPFAM" id="SSF52075">
    <property type="entry name" value="Outer arm dynein light chain 1"/>
    <property type="match status" value="2"/>
</dbReference>
<reference evidence="5" key="2">
    <citation type="submission" date="2025-05" db="UniProtKB">
        <authorList>
            <consortium name="Ensembl"/>
        </authorList>
    </citation>
    <scope>IDENTIFICATION</scope>
</reference>
<evidence type="ECO:0000313" key="6">
    <source>
        <dbReference type="Proteomes" id="UP000694621"/>
    </source>
</evidence>
<evidence type="ECO:0000313" key="7">
    <source>
        <dbReference type="Proteomes" id="UP000752171"/>
    </source>
</evidence>
<keyword evidence="2" id="KW-0677">Repeat</keyword>
<reference evidence="4 7" key="1">
    <citation type="submission" date="2021-07" db="EMBL/GenBank/DDBJ databases">
        <authorList>
            <person name="Imarazene B."/>
            <person name="Zahm M."/>
            <person name="Klopp C."/>
            <person name="Cabau C."/>
            <person name="Beille S."/>
            <person name="Jouanno E."/>
            <person name="Castinel A."/>
            <person name="Lluch J."/>
            <person name="Gil L."/>
            <person name="Kuchtly C."/>
            <person name="Lopez Roques C."/>
            <person name="Donnadieu C."/>
            <person name="Parrinello H."/>
            <person name="Journot L."/>
            <person name="Du K."/>
            <person name="Schartl M."/>
            <person name="Retaux S."/>
            <person name="Guiguen Y."/>
        </authorList>
    </citation>
    <scope>NUCLEOTIDE SEQUENCE [LARGE SCALE GENOMIC DNA]</scope>
    <source>
        <strain evidence="4">Pach_M1</strain>
        <tissue evidence="4">Testis</tissue>
    </source>
</reference>
<dbReference type="Proteomes" id="UP000694621">
    <property type="component" value="Unplaced"/>
</dbReference>
<dbReference type="GeneID" id="103026999"/>
<proteinExistence type="predicted"/>
<dbReference type="CTD" id="341883"/>
<dbReference type="KEGG" id="amex:103026999"/>
<dbReference type="InterPro" id="IPR003591">
    <property type="entry name" value="Leu-rich_rpt_typical-subtyp"/>
</dbReference>
<evidence type="ECO:0000256" key="3">
    <source>
        <dbReference type="SAM" id="MobiDB-lite"/>
    </source>
</evidence>
<dbReference type="Proteomes" id="UP000752171">
    <property type="component" value="Unassembled WGS sequence"/>
</dbReference>
<gene>
    <name evidence="5" type="primary">lrrc9</name>
    <name evidence="4" type="synonym">LRRC9</name>
    <name evidence="4" type="ORF">AMEX_G9424</name>
</gene>
<dbReference type="Gene3D" id="3.80.10.10">
    <property type="entry name" value="Ribonuclease Inhibitor"/>
    <property type="match status" value="7"/>
</dbReference>
<dbReference type="PROSITE" id="PS51450">
    <property type="entry name" value="LRR"/>
    <property type="match status" value="12"/>
</dbReference>
<evidence type="ECO:0000256" key="2">
    <source>
        <dbReference type="ARBA" id="ARBA00022737"/>
    </source>
</evidence>
<feature type="compositionally biased region" description="Polar residues" evidence="3">
    <location>
        <begin position="1174"/>
        <end position="1184"/>
    </location>
</feature>
<dbReference type="Pfam" id="PF14580">
    <property type="entry name" value="LRR_9"/>
    <property type="match status" value="3"/>
</dbReference>
<dbReference type="Ensembl" id="ENSAMXT00005028410.1">
    <property type="protein sequence ID" value="ENSAMXP00005025787.1"/>
    <property type="gene ID" value="ENSAMXG00005012465.1"/>
</dbReference>
<dbReference type="InterPro" id="IPR050836">
    <property type="entry name" value="SDS22/Internalin_LRR"/>
</dbReference>
<dbReference type="PANTHER" id="PTHR46652">
    <property type="entry name" value="LEUCINE-RICH REPEAT AND IQ DOMAIN-CONTAINING PROTEIN 1-RELATED"/>
    <property type="match status" value="1"/>
</dbReference>
<dbReference type="SUPFAM" id="SSF52058">
    <property type="entry name" value="L domain-like"/>
    <property type="match status" value="1"/>
</dbReference>
<protein>
    <submittedName>
        <fullName evidence="4 5">Leucine-rich repeat-containing protein 9-like</fullName>
    </submittedName>
</protein>
<feature type="region of interest" description="Disordered" evidence="3">
    <location>
        <begin position="1159"/>
        <end position="1186"/>
    </location>
</feature>
<evidence type="ECO:0000256" key="1">
    <source>
        <dbReference type="ARBA" id="ARBA00022614"/>
    </source>
</evidence>
<evidence type="ECO:0000313" key="4">
    <source>
        <dbReference type="EMBL" id="KAG9274959.1"/>
    </source>
</evidence>
<dbReference type="OMA" id="HTAGNVR"/>
<dbReference type="EMBL" id="JAICCE010000007">
    <property type="protein sequence ID" value="KAG9274959.1"/>
    <property type="molecule type" value="Genomic_DNA"/>
</dbReference>
<organism evidence="5 6">
    <name type="scientific">Astyanax mexicanus</name>
    <name type="common">Blind cave fish</name>
    <name type="synonym">Astyanax fasciatus mexicanus</name>
    <dbReference type="NCBI Taxonomy" id="7994"/>
    <lineage>
        <taxon>Eukaryota</taxon>
        <taxon>Metazoa</taxon>
        <taxon>Chordata</taxon>
        <taxon>Craniata</taxon>
        <taxon>Vertebrata</taxon>
        <taxon>Euteleostomi</taxon>
        <taxon>Actinopterygii</taxon>
        <taxon>Neopterygii</taxon>
        <taxon>Teleostei</taxon>
        <taxon>Ostariophysi</taxon>
        <taxon>Characiformes</taxon>
        <taxon>Characoidei</taxon>
        <taxon>Acestrorhamphidae</taxon>
        <taxon>Acestrorhamphinae</taxon>
        <taxon>Astyanax</taxon>
    </lineage>
</organism>
<dbReference type="SMART" id="SM00364">
    <property type="entry name" value="LRR_BAC"/>
    <property type="match status" value="7"/>
</dbReference>
<sequence length="1469" mass="165851">MTQSEMLGLSGDEEIIKELCVCNGVSFEKISQEGSGVTALEMFFSGFPRMVGLSLFPRLTRLTLVGQSITQIQGLENCPSLRELWVVECQIEEISGLEKCLQLLKLFLYDNNISKISSLELLTNLQVLWLNNNIISEIEGLSMLGNLRELNLADNLIESIGNSLDQNTNLQKLNLSGNKISSFKELTHLTRLSKLRELGLKDPQSRPNPVCMLCNYFTHILYHVPTLQRLDSYDVTSKAIKESAESTVTKKMMYYNMRLHSAQRQFDNTEAKLQQQKKKQMQRPEERIRTLSYTLKHFECELAESRKGVGHPKDQNMEPVEAGYEKRVQHKLTTIRQRIQTWEQRIEEVEACFRRNITQALDRKELMVQFLVMELETVGNIRFEEGNTSDAWFSSCYDLLLSRFCALDHKPHNITGIKINRIIRVHNRVLRLRFEDKLHSMLTSEEPPFISPNYKRFLDYLFYAPDPERSSEGSEVLCILENGFKSAESYKDLDMDGAVPLTNSVSVYHQPWKHATKHGTKRPAEPPPLTPGQLIVSKVFLGHSVPARDGVPVSSEFYPRTHSVYRKISTKQNTFSFGKPRSNAACSSDLQGSCDCSQKQTMWFVFDHELVLPEYLIDFDFIRQEKPRHSHPFTPGLKPSGEPGDASPLLCDNEALDREALALEPILEPRPKLLSLDEKSILTAAQANVLSQITVLNLHDSGLTKLKEISCLTALRHLTISFNEFTHLDDISHLPSLECVDASFNQIVTLGGLRGLGRLTQLDLRWNQLTHARDDMAVLQKHAPSLLRLDTRQNPWTTQGECVRMVVLGRLRTLTHFDGVLVTEEEAADAEQMATVSKINEASLVAHSRVDSDRPRCLSLLTTAQLLTHLWPSPWTHTAEPEPGWTNKITALNLDGQRLARIANLDKLVNLRWASFNNNELSHIEGLEHCPLLEELSLNHNNISSLDGVCKLQRLTRLSVNSNQLQCLDGSVLDHLPNLHFLSAERNLIPSLHGVQRSRSLFELYVGNNNISTSRDIYHLKVLTSLIILDLYGNPLVEKLESYRIYVVFHLPSLKALDGTAVEVTECENAKDVFGGRLTPDMVTEKLGISNYREMTELELTACSIRMVDLVPADLFVNLRCVNLERNNLTSFSGLIYLPNITALCLNYNHIESVLPRQKTQTHHSLRQPPYHKVSSSGYGQHNSKNSRDALCGESLEPLMASLEVLHLGYNGISNLSELQLSRLTNLKSLFLQGNEMVQVEGLEGLRRLQELVLDRNRLRCVSANSFSAQAALLELHMSDNRLRDLSHLHTLSQLRSLHLDNNKVQDLSELEKLDALPSLIKLSVLGNPVARRCLHRPVVVLRLPGLQVLDGISITLDERTRAELTYAEGQYPIPPAVGAEVIFPGLSPLNHSPARGFSSFQHDIIFTPNLDDSHLSSKNKKHRAGGTHSRSAQSDGRHRGGLSGHRVYISYPSTDIDSRFHSGPRPPL</sequence>
<dbReference type="OrthoDB" id="1517790at2759"/>
<accession>A0A8B9JSP4</accession>
<name>A0A8B9JSP4_ASTMX</name>
<dbReference type="SMART" id="SM00369">
    <property type="entry name" value="LRR_TYP"/>
    <property type="match status" value="13"/>
</dbReference>
<dbReference type="InterPro" id="IPR032675">
    <property type="entry name" value="LRR_dom_sf"/>
</dbReference>
<dbReference type="SMART" id="SM00365">
    <property type="entry name" value="LRR_SD22"/>
    <property type="match status" value="15"/>
</dbReference>
<evidence type="ECO:0000313" key="5">
    <source>
        <dbReference type="Ensembl" id="ENSAMXP00005025787.1"/>
    </source>
</evidence>
<keyword evidence="1" id="KW-0433">Leucine-rich repeat</keyword>
<dbReference type="Gene3D" id="3.90.228.10">
    <property type="match status" value="1"/>
</dbReference>